<evidence type="ECO:0000313" key="4">
    <source>
        <dbReference type="Proteomes" id="UP000001745"/>
    </source>
</evidence>
<evidence type="ECO:0000259" key="2">
    <source>
        <dbReference type="Pfam" id="PF13358"/>
    </source>
</evidence>
<dbReference type="AlphaFoldDB" id="B8MUK2"/>
<dbReference type="PhylomeDB" id="B8MUK2"/>
<organism evidence="3 4">
    <name type="scientific">Talaromyces stipitatus (strain ATCC 10500 / CBS 375.48 / QM 6759 / NRRL 1006)</name>
    <name type="common">Penicillium stipitatum</name>
    <dbReference type="NCBI Taxonomy" id="441959"/>
    <lineage>
        <taxon>Eukaryota</taxon>
        <taxon>Fungi</taxon>
        <taxon>Dikarya</taxon>
        <taxon>Ascomycota</taxon>
        <taxon>Pezizomycotina</taxon>
        <taxon>Eurotiomycetes</taxon>
        <taxon>Eurotiomycetidae</taxon>
        <taxon>Eurotiales</taxon>
        <taxon>Trichocomaceae</taxon>
        <taxon>Talaromyces</taxon>
        <taxon>Talaromyces sect. Talaromyces</taxon>
    </lineage>
</organism>
<feature type="domain" description="Tc1-like transposase DDE" evidence="2">
    <location>
        <begin position="222"/>
        <end position="286"/>
    </location>
</feature>
<keyword evidence="4" id="KW-1185">Reference proteome</keyword>
<sequence length="344" mass="40373">MPPPQRRTARRELDPCMRARICELHTEAHWGYKRIHRAHPEIPISTIRNTIKKEQERINQRSMPRTGPPEKLTDEDKQKLIELTIQYPHIKYMELRNAIDNKVTIRTIQGMFQKIHKRKWKQRKRPEILPLNAQKRLAWALRYEAYTPREWQRILWSDECTVERGKGGQLIWTWHSLSEQLMEHDMFWGGFKFDERSPLVPLTPDGSSAGGGITATVIKQLYMEQLPGLLREGDIFMQDNAPVHRAHIIRNLLRELGLDLMEWPPYSPDLNPIENIWAIMKTIIHNDHPELQNAPDNEQTLLALIQAAKEAWGSIEARVLKNLSNTMPNRVRAVIEADGWYTKY</sequence>
<name>B8MUK2_TALSN</name>
<feature type="domain" description="Transposase Tc1-like" evidence="1">
    <location>
        <begin position="78"/>
        <end position="143"/>
    </location>
</feature>
<dbReference type="SUPFAM" id="SSF46689">
    <property type="entry name" value="Homeodomain-like"/>
    <property type="match status" value="1"/>
</dbReference>
<dbReference type="GO" id="GO:0015074">
    <property type="term" value="P:DNA integration"/>
    <property type="evidence" value="ECO:0007669"/>
    <property type="project" value="InterPro"/>
</dbReference>
<dbReference type="STRING" id="441959.B8MUK2"/>
<evidence type="ECO:0000259" key="1">
    <source>
        <dbReference type="Pfam" id="PF01498"/>
    </source>
</evidence>
<dbReference type="Gene3D" id="3.30.420.10">
    <property type="entry name" value="Ribonuclease H-like superfamily/Ribonuclease H"/>
    <property type="match status" value="1"/>
</dbReference>
<dbReference type="Pfam" id="PF01498">
    <property type="entry name" value="HTH_Tnp_Tc3_2"/>
    <property type="match status" value="1"/>
</dbReference>
<dbReference type="GO" id="GO:0006313">
    <property type="term" value="P:DNA transposition"/>
    <property type="evidence" value="ECO:0007669"/>
    <property type="project" value="InterPro"/>
</dbReference>
<dbReference type="InterPro" id="IPR036397">
    <property type="entry name" value="RNaseH_sf"/>
</dbReference>
<proteinExistence type="predicted"/>
<dbReference type="HOGENOM" id="CLU_033666_0_0_1"/>
<dbReference type="InterPro" id="IPR052338">
    <property type="entry name" value="Transposase_5"/>
</dbReference>
<dbReference type="GeneID" id="8103112"/>
<dbReference type="InterPro" id="IPR009057">
    <property type="entry name" value="Homeodomain-like_sf"/>
</dbReference>
<dbReference type="OMA" id="EAYWENI"/>
<dbReference type="GO" id="GO:0003677">
    <property type="term" value="F:DNA binding"/>
    <property type="evidence" value="ECO:0007669"/>
    <property type="project" value="InterPro"/>
</dbReference>
<dbReference type="PANTHER" id="PTHR23022">
    <property type="entry name" value="TRANSPOSABLE ELEMENT-RELATED"/>
    <property type="match status" value="1"/>
</dbReference>
<dbReference type="InterPro" id="IPR038717">
    <property type="entry name" value="Tc1-like_DDE_dom"/>
</dbReference>
<protein>
    <submittedName>
        <fullName evidence="3">Transposable element tc3 transposase, putative</fullName>
    </submittedName>
</protein>
<dbReference type="Proteomes" id="UP000001745">
    <property type="component" value="Unassembled WGS sequence"/>
</dbReference>
<dbReference type="PANTHER" id="PTHR23022:SF119">
    <property type="entry name" value="TC1-LIKE TRANSPOSASE DDE DOMAIN-CONTAINING PROTEIN"/>
    <property type="match status" value="1"/>
</dbReference>
<accession>B8MUK2</accession>
<dbReference type="RefSeq" id="XP_002488426.1">
    <property type="nucleotide sequence ID" value="XM_002488381.1"/>
</dbReference>
<dbReference type="eggNOG" id="ENOG502SCE0">
    <property type="taxonomic scope" value="Eukaryota"/>
</dbReference>
<dbReference type="EMBL" id="EQ962661">
    <property type="protein sequence ID" value="EED11670.1"/>
    <property type="molecule type" value="Genomic_DNA"/>
</dbReference>
<reference evidence="4" key="1">
    <citation type="journal article" date="2015" name="Genome Announc.">
        <title>Genome sequence of the AIDS-associated pathogen Penicillium marneffei (ATCC18224) and its near taxonomic relative Talaromyces stipitatus (ATCC10500).</title>
        <authorList>
            <person name="Nierman W.C."/>
            <person name="Fedorova-Abrams N.D."/>
            <person name="Andrianopoulos A."/>
        </authorList>
    </citation>
    <scope>NUCLEOTIDE SEQUENCE [LARGE SCALE GENOMIC DNA]</scope>
    <source>
        <strain evidence="4">ATCC 10500 / CBS 375.48 / QM 6759 / NRRL 1006</strain>
    </source>
</reference>
<dbReference type="Pfam" id="PF13358">
    <property type="entry name" value="DDE_3"/>
    <property type="match status" value="1"/>
</dbReference>
<dbReference type="InterPro" id="IPR002492">
    <property type="entry name" value="Transposase_Tc1-like"/>
</dbReference>
<dbReference type="OrthoDB" id="4737581at2759"/>
<gene>
    <name evidence="3" type="ORF">TSTA_108560</name>
</gene>
<dbReference type="InParanoid" id="B8MUK2"/>
<evidence type="ECO:0000313" key="3">
    <source>
        <dbReference type="EMBL" id="EED11670.1"/>
    </source>
</evidence>
<dbReference type="VEuPathDB" id="FungiDB:TSTA_108560"/>